<dbReference type="Proteomes" id="UP000789702">
    <property type="component" value="Unassembled WGS sequence"/>
</dbReference>
<accession>A0ACA9M451</accession>
<protein>
    <submittedName>
        <fullName evidence="1">4746_t:CDS:1</fullName>
    </submittedName>
</protein>
<organism evidence="1 2">
    <name type="scientific">Dentiscutata heterogama</name>
    <dbReference type="NCBI Taxonomy" id="1316150"/>
    <lineage>
        <taxon>Eukaryota</taxon>
        <taxon>Fungi</taxon>
        <taxon>Fungi incertae sedis</taxon>
        <taxon>Mucoromycota</taxon>
        <taxon>Glomeromycotina</taxon>
        <taxon>Glomeromycetes</taxon>
        <taxon>Diversisporales</taxon>
        <taxon>Gigasporaceae</taxon>
        <taxon>Dentiscutata</taxon>
    </lineage>
</organism>
<comment type="caution">
    <text evidence="1">The sequence shown here is derived from an EMBL/GenBank/DDBJ whole genome shotgun (WGS) entry which is preliminary data.</text>
</comment>
<dbReference type="EMBL" id="CAJVPU010007126">
    <property type="protein sequence ID" value="CAG8568968.1"/>
    <property type="molecule type" value="Genomic_DNA"/>
</dbReference>
<proteinExistence type="predicted"/>
<evidence type="ECO:0000313" key="2">
    <source>
        <dbReference type="Proteomes" id="UP000789702"/>
    </source>
</evidence>
<feature type="non-terminal residue" evidence="1">
    <location>
        <position position="149"/>
    </location>
</feature>
<gene>
    <name evidence="1" type="ORF">DHETER_LOCUS5974</name>
</gene>
<keyword evidence="2" id="KW-1185">Reference proteome</keyword>
<sequence length="149" mass="16894">MQNLCSKEEKISEVIVIPQPDAEPERRFTLHDIPDPVMGQSINGTSTTQDLSGFTKVDIFSITKDKKSQSHKKRKVENIVQDAFDFTATLEISNDQNNILEKQAKLLVSATQAEDDFDKMIIEAFEEEEARIEKERQNKATLNIVTPAK</sequence>
<name>A0ACA9M451_9GLOM</name>
<reference evidence="1" key="1">
    <citation type="submission" date="2021-06" db="EMBL/GenBank/DDBJ databases">
        <authorList>
            <person name="Kallberg Y."/>
            <person name="Tangrot J."/>
            <person name="Rosling A."/>
        </authorList>
    </citation>
    <scope>NUCLEOTIDE SEQUENCE</scope>
    <source>
        <strain evidence="1">IL203A</strain>
    </source>
</reference>
<evidence type="ECO:0000313" key="1">
    <source>
        <dbReference type="EMBL" id="CAG8568968.1"/>
    </source>
</evidence>